<dbReference type="InterPro" id="IPR043148">
    <property type="entry name" value="TagF_C"/>
</dbReference>
<dbReference type="Gene3D" id="3.40.50.12580">
    <property type="match status" value="1"/>
</dbReference>
<comment type="similarity">
    <text evidence="2">Belongs to the CDP-glycerol glycerophosphotransferase family.</text>
</comment>
<dbReference type="Pfam" id="PF04464">
    <property type="entry name" value="Glyphos_transf"/>
    <property type="match status" value="1"/>
</dbReference>
<dbReference type="Proteomes" id="UP000275395">
    <property type="component" value="Unassembled WGS sequence"/>
</dbReference>
<dbReference type="SUPFAM" id="SSF53756">
    <property type="entry name" value="UDP-Glycosyltransferase/glycogen phosphorylase"/>
    <property type="match status" value="1"/>
</dbReference>
<dbReference type="InterPro" id="IPR051612">
    <property type="entry name" value="Teichoic_Acid_Biosynth"/>
</dbReference>
<keyword evidence="6" id="KW-0472">Membrane</keyword>
<evidence type="ECO:0000259" key="8">
    <source>
        <dbReference type="Pfam" id="PF00535"/>
    </source>
</evidence>
<dbReference type="PANTHER" id="PTHR37316">
    <property type="entry name" value="TEICHOIC ACID GLYCEROL-PHOSPHATE PRIMASE"/>
    <property type="match status" value="1"/>
</dbReference>
<evidence type="ECO:0000313" key="9">
    <source>
        <dbReference type="EMBL" id="RLP70469.1"/>
    </source>
</evidence>
<gene>
    <name evidence="9" type="ORF">D9V30_02885</name>
</gene>
<dbReference type="InterPro" id="IPR029044">
    <property type="entry name" value="Nucleotide-diphossugar_trans"/>
</dbReference>
<comment type="subcellular location">
    <subcellularLocation>
        <location evidence="1">Cell membrane</location>
        <topology evidence="1">Peripheral membrane protein</topology>
    </subcellularLocation>
</comment>
<feature type="domain" description="Glycosyltransferase 2-like" evidence="8">
    <location>
        <begin position="92"/>
        <end position="218"/>
    </location>
</feature>
<dbReference type="AlphaFoldDB" id="A0A3L6ZRQ3"/>
<dbReference type="InterPro" id="IPR043149">
    <property type="entry name" value="TagF_N"/>
</dbReference>
<dbReference type="GO" id="GO:0005886">
    <property type="term" value="C:plasma membrane"/>
    <property type="evidence" value="ECO:0007669"/>
    <property type="project" value="UniProtKB-SubCell"/>
</dbReference>
<sequence length="1251" mass="139236">MHTPVPAAVPRPHRGVSWPTATSSPCRERWRPPTPDTSNRRRVKLPAVVHDALAHPRLLPARESVRAARNWAIGVGRRMGVRPDRFRAGLLSVVVPAYGVEAYIAETLGSLSKQRYSNIEIIVVDDGSPDASAHIARKMARSDPRIRVISQKNQGLSGARNTGISAANGEYLAFLDGDDFVDRHAYSDAIGALVESGSDFAVMPYRREKNGTFPSAAPWIRSAHQVTRLGVTIDEFPDILVNAVAWSKVYRRDFWDASGFQFPQGVLYEDQAVSTAAYTAARSFDVLSRVSINWRIRADQTSITQQITQPRNIRDHGAAVQESLQILREAGREEVHDERLRQVLNNNMGEFLLQLRGIGGEAWTEFQHMVKGLVDLTGERGLWSQIDARKKVLLSLVVAGERDAALGFLRDGGWHADHFPARAANAELHADGAPYAAVEQLVPPFAMELSATETQATVEVRSVERVDDDLYRLRAIAYINRIAGNDYTFAAALVDHRGGTGTPLEVRRGESLGDVVGHTRRYADMSDASIEIDLPLEALAGTGTLALHVELGWHGVARSTTARLWGNASVPRPGFNEQGLITEFVRSVGGELEIRQSRRDFVVRAAKIDGEDVTVSLVAAAQPERLILVDRGDRFGLERVNVPLRAVGDGTWTARFRLPRRPGADRCTHNYNVTVRDAAGKDHRAAIEPGVEQNGKAVEVVSRYTTRATGELSDTETSADVLVRHHRGRVFADEVRLTPDALVVDASFVPGTRLIAASIISGSLTFPVPIERVSDTAVRLVIPRNVPGADGVVRPLKSGDYTVMFRTATGKVELSPATAIIQSLSVRFDDGEHSYVLFGPSRGSAGPRAVRLGVEPYRRTDERGGGNQWRLKDEYRHERRPLRRAILFRNLYSEAANDSALAVHNELLRRGSDIERVWAVRDRSVPVPDGAVTVVEGTREYFEAFALSQYVMVNVHQPDWFFKRDEQTLIQTFHGYPFKFNGREWWDRLDFGAERKESFFRRADEWDILVSPAPYASEHLQTFYRPERTEFPEMIELGYPRNDVLVRGDAERRDRARRVLGIGPNQRAILYAPTFRDYVSGDDMSADMVALLDYAQLAKRLGPGYVVLLRGHPFNARRGTKVPATVINVTDYPDINDLILASDIGVLDYSSLRFDYALTDKPMVFFDPDRDRYFSYRQGFIPYDGTAPGPHVDTLSSLTSVVKDPPASALHGSDERKEFRERFTPLEDGRAASRLVDAMLEIGASKAADQR</sequence>
<name>A0A3L6ZRQ3_9MICO</name>
<proteinExistence type="inferred from homology"/>
<organism evidence="9 10">
    <name type="scientific">Mycetocola reblochoni</name>
    <dbReference type="NCBI Taxonomy" id="331618"/>
    <lineage>
        <taxon>Bacteria</taxon>
        <taxon>Bacillati</taxon>
        <taxon>Actinomycetota</taxon>
        <taxon>Actinomycetes</taxon>
        <taxon>Micrococcales</taxon>
        <taxon>Microbacteriaceae</taxon>
        <taxon>Mycetocola</taxon>
    </lineage>
</organism>
<keyword evidence="5" id="KW-0777">Teichoic acid biosynthesis</keyword>
<evidence type="ECO:0000313" key="10">
    <source>
        <dbReference type="Proteomes" id="UP000275395"/>
    </source>
</evidence>
<dbReference type="Gene3D" id="3.90.550.10">
    <property type="entry name" value="Spore Coat Polysaccharide Biosynthesis Protein SpsA, Chain A"/>
    <property type="match status" value="1"/>
</dbReference>
<reference evidence="9 10" key="1">
    <citation type="submission" date="2018-10" db="EMBL/GenBank/DDBJ databases">
        <authorList>
            <person name="Li J."/>
        </authorList>
    </citation>
    <scope>NUCLEOTIDE SEQUENCE [LARGE SCALE GENOMIC DNA]</scope>
    <source>
        <strain evidence="9 10">JCM 30549</strain>
    </source>
</reference>
<dbReference type="EMBL" id="RCUW01000002">
    <property type="protein sequence ID" value="RLP70469.1"/>
    <property type="molecule type" value="Genomic_DNA"/>
</dbReference>
<keyword evidence="3" id="KW-1003">Cell membrane</keyword>
<evidence type="ECO:0000256" key="1">
    <source>
        <dbReference type="ARBA" id="ARBA00004202"/>
    </source>
</evidence>
<comment type="caution">
    <text evidence="9">The sequence shown here is derived from an EMBL/GenBank/DDBJ whole genome shotgun (WGS) entry which is preliminary data.</text>
</comment>
<dbReference type="Gene3D" id="3.40.50.11820">
    <property type="match status" value="1"/>
</dbReference>
<dbReference type="InterPro" id="IPR001173">
    <property type="entry name" value="Glyco_trans_2-like"/>
</dbReference>
<evidence type="ECO:0000256" key="5">
    <source>
        <dbReference type="ARBA" id="ARBA00022944"/>
    </source>
</evidence>
<evidence type="ECO:0000256" key="6">
    <source>
        <dbReference type="ARBA" id="ARBA00023136"/>
    </source>
</evidence>
<dbReference type="GO" id="GO:0019350">
    <property type="term" value="P:teichoic acid biosynthetic process"/>
    <property type="evidence" value="ECO:0007669"/>
    <property type="project" value="UniProtKB-KW"/>
</dbReference>
<feature type="region of interest" description="Disordered" evidence="7">
    <location>
        <begin position="1"/>
        <end position="40"/>
    </location>
</feature>
<dbReference type="CDD" id="cd00761">
    <property type="entry name" value="Glyco_tranf_GTA_type"/>
    <property type="match status" value="1"/>
</dbReference>
<dbReference type="PANTHER" id="PTHR37316:SF3">
    <property type="entry name" value="TEICHOIC ACID GLYCEROL-PHOSPHATE TRANSFERASE"/>
    <property type="match status" value="1"/>
</dbReference>
<dbReference type="Pfam" id="PF00535">
    <property type="entry name" value="Glycos_transf_2"/>
    <property type="match status" value="1"/>
</dbReference>
<evidence type="ECO:0000256" key="2">
    <source>
        <dbReference type="ARBA" id="ARBA00010488"/>
    </source>
</evidence>
<evidence type="ECO:0000256" key="3">
    <source>
        <dbReference type="ARBA" id="ARBA00022475"/>
    </source>
</evidence>
<dbReference type="GO" id="GO:0047355">
    <property type="term" value="F:CDP-glycerol glycerophosphotransferase activity"/>
    <property type="evidence" value="ECO:0007669"/>
    <property type="project" value="InterPro"/>
</dbReference>
<keyword evidence="4 9" id="KW-0808">Transferase</keyword>
<accession>A0A3L6ZRQ3</accession>
<dbReference type="InterPro" id="IPR007554">
    <property type="entry name" value="Glycerophosphate_synth"/>
</dbReference>
<evidence type="ECO:0000256" key="4">
    <source>
        <dbReference type="ARBA" id="ARBA00022679"/>
    </source>
</evidence>
<protein>
    <submittedName>
        <fullName evidence="9">Glycosyltransferase</fullName>
    </submittedName>
</protein>
<dbReference type="SUPFAM" id="SSF53448">
    <property type="entry name" value="Nucleotide-diphospho-sugar transferases"/>
    <property type="match status" value="1"/>
</dbReference>
<evidence type="ECO:0000256" key="7">
    <source>
        <dbReference type="SAM" id="MobiDB-lite"/>
    </source>
</evidence>